<comment type="caution">
    <text evidence="1">The sequence shown here is derived from an EMBL/GenBank/DDBJ whole genome shotgun (WGS) entry which is preliminary data.</text>
</comment>
<gene>
    <name evidence="1" type="ORF">I3842_07G087500</name>
</gene>
<evidence type="ECO:0000313" key="1">
    <source>
        <dbReference type="EMBL" id="KAG6703483.1"/>
    </source>
</evidence>
<proteinExistence type="predicted"/>
<protein>
    <submittedName>
        <fullName evidence="1">Uncharacterized protein</fullName>
    </submittedName>
</protein>
<organism evidence="1 2">
    <name type="scientific">Carya illinoinensis</name>
    <name type="common">Pecan</name>
    <dbReference type="NCBI Taxonomy" id="32201"/>
    <lineage>
        <taxon>Eukaryota</taxon>
        <taxon>Viridiplantae</taxon>
        <taxon>Streptophyta</taxon>
        <taxon>Embryophyta</taxon>
        <taxon>Tracheophyta</taxon>
        <taxon>Spermatophyta</taxon>
        <taxon>Magnoliopsida</taxon>
        <taxon>eudicotyledons</taxon>
        <taxon>Gunneridae</taxon>
        <taxon>Pentapetalae</taxon>
        <taxon>rosids</taxon>
        <taxon>fabids</taxon>
        <taxon>Fagales</taxon>
        <taxon>Juglandaceae</taxon>
        <taxon>Carya</taxon>
    </lineage>
</organism>
<dbReference type="EMBL" id="CM031831">
    <property type="protein sequence ID" value="KAG6703483.1"/>
    <property type="molecule type" value="Genomic_DNA"/>
</dbReference>
<dbReference type="Proteomes" id="UP000811246">
    <property type="component" value="Chromosome 7"/>
</dbReference>
<reference evidence="1" key="1">
    <citation type="submission" date="2021-01" db="EMBL/GenBank/DDBJ databases">
        <authorList>
            <person name="Lovell J.T."/>
            <person name="Bentley N."/>
            <person name="Bhattarai G."/>
            <person name="Jenkins J.W."/>
            <person name="Sreedasyam A."/>
            <person name="Alarcon Y."/>
            <person name="Bock C."/>
            <person name="Boston L."/>
            <person name="Carlson J."/>
            <person name="Cervantes K."/>
            <person name="Clermont K."/>
            <person name="Krom N."/>
            <person name="Kubenka K."/>
            <person name="Mamidi S."/>
            <person name="Mattison C."/>
            <person name="Monteros M."/>
            <person name="Pisani C."/>
            <person name="Plott C."/>
            <person name="Rajasekar S."/>
            <person name="Rhein H.S."/>
            <person name="Rohla C."/>
            <person name="Song M."/>
            <person name="Hilaire R.S."/>
            <person name="Shu S."/>
            <person name="Wells L."/>
            <person name="Wang X."/>
            <person name="Webber J."/>
            <person name="Heerema R.J."/>
            <person name="Klein P."/>
            <person name="Conner P."/>
            <person name="Grauke L."/>
            <person name="Grimwood J."/>
            <person name="Schmutz J."/>
            <person name="Randall J.J."/>
        </authorList>
    </citation>
    <scope>NUCLEOTIDE SEQUENCE</scope>
    <source>
        <tissue evidence="1">Leaf</tissue>
    </source>
</reference>
<accession>A0A922EGW4</accession>
<sequence>MKCMLRTWNREVFGRVEVEIKNLEDRSTGLEVSLSCSYSSQTENELLNCEQEHLQWVYKEEVLAYQKSRVKWLFEGYANSTFFHATLRLERQNKKKLRRCN</sequence>
<dbReference type="AlphaFoldDB" id="A0A922EGW4"/>
<evidence type="ECO:0000313" key="2">
    <source>
        <dbReference type="Proteomes" id="UP000811246"/>
    </source>
</evidence>
<name>A0A922EGW4_CARIL</name>